<dbReference type="AlphaFoldDB" id="F0X1E3"/>
<gene>
    <name evidence="1" type="primary">AlNc14C606G12234</name>
    <name evidence="1" type="ORF">ALNC14_137650</name>
</gene>
<dbReference type="EMBL" id="FR824618">
    <property type="protein sequence ID" value="CCA27621.1"/>
    <property type="molecule type" value="Genomic_DNA"/>
</dbReference>
<reference evidence="1" key="2">
    <citation type="submission" date="2011-02" db="EMBL/GenBank/DDBJ databases">
        <authorList>
            <person name="MacLean D."/>
        </authorList>
    </citation>
    <scope>NUCLEOTIDE SEQUENCE</scope>
</reference>
<protein>
    <submittedName>
        <fullName evidence="1">AlNc14C606G12234 protein</fullName>
    </submittedName>
</protein>
<evidence type="ECO:0000313" key="1">
    <source>
        <dbReference type="EMBL" id="CCA27621.1"/>
    </source>
</evidence>
<sequence>MLKEREKCNESCILPNEKEIELTWTGKPKVLEKGQGSFRNITLLDAQFAEVLPWNFVTYGKLEAKGCQLKYQPDRSKIVQRTSNGAILFKSDKVNNVLVIETNKRGGSSRIMDVVVALDLDSRSPNVANGEIQSTSKVLTVEDTTLVDVAAYGSPCSARVRTGKELLAKRSERGAIIGKCDKRKRYNVYLPKPKTMIVTQHVRNADSMLKESNKHGTVRQKCLVDEDMASPKDTSARRELYTNAVRKPQDLIRKDMSDGMVTRK</sequence>
<accession>F0X1E3</accession>
<name>F0X1E3_9STRA</name>
<dbReference type="HOGENOM" id="CLU_1055308_0_0_1"/>
<proteinExistence type="predicted"/>
<reference evidence="1" key="1">
    <citation type="journal article" date="2011" name="PLoS Biol.">
        <title>Gene gain and loss during evolution of obligate parasitism in the white rust pathogen of Arabidopsis thaliana.</title>
        <authorList>
            <person name="Kemen E."/>
            <person name="Gardiner A."/>
            <person name="Schultz-Larsen T."/>
            <person name="Kemen A.C."/>
            <person name="Balmuth A.L."/>
            <person name="Robert-Seilaniantz A."/>
            <person name="Bailey K."/>
            <person name="Holub E."/>
            <person name="Studholme D.J."/>
            <person name="Maclean D."/>
            <person name="Jones J.D."/>
        </authorList>
    </citation>
    <scope>NUCLEOTIDE SEQUENCE</scope>
</reference>
<organism evidence="1">
    <name type="scientific">Albugo laibachii Nc14</name>
    <dbReference type="NCBI Taxonomy" id="890382"/>
    <lineage>
        <taxon>Eukaryota</taxon>
        <taxon>Sar</taxon>
        <taxon>Stramenopiles</taxon>
        <taxon>Oomycota</taxon>
        <taxon>Peronosporomycetes</taxon>
        <taxon>Albuginales</taxon>
        <taxon>Albuginaceae</taxon>
        <taxon>Albugo</taxon>
    </lineage>
</organism>